<dbReference type="InterPro" id="IPR006091">
    <property type="entry name" value="Acyl-CoA_Oxase/DH_mid-dom"/>
</dbReference>
<protein>
    <submittedName>
        <fullName evidence="10">Acyl-CoA dehydrogenase</fullName>
    </submittedName>
</protein>
<sequence length="380" mass="41813">MISFELTEEQKAIQKMARDFVRKEIIPIAAEYDEKEEIPWQVIEKVFKAGLMNLHVPVEYGGQGVDFMTEAIVAEEMAYGCLGINGTFGNNALALTPLLIAGTEEQMEKFLKPFCAKPNLAAFCLTEPEAGSDVSGIKTTARLEGDEWVLNGTKCFITNGGVASLYTVFATVDRSKGIKGITAFLVPGDTPGIYGGKKEKKMGDRASHVAEVILENVRIPRENVLGEVGSGFKIAMQTLDQTRPMIGATAVGVARRALDEALKYAKERKQFGRAIAEFQAIQFMLADMAMQIEAARALVWKACWMLDQGMKATKEGAMAKCFASDIAMKVTVDAVQILGGYGYMRDYTVEKLMRDAKITQIYEGTNQIQRLVIGRELLKD</sequence>
<dbReference type="Gene3D" id="1.20.140.10">
    <property type="entry name" value="Butyryl-CoA Dehydrogenase, subunit A, domain 3"/>
    <property type="match status" value="1"/>
</dbReference>
<dbReference type="GO" id="GO:0003995">
    <property type="term" value="F:acyl-CoA dehydrogenase activity"/>
    <property type="evidence" value="ECO:0007669"/>
    <property type="project" value="InterPro"/>
</dbReference>
<comment type="caution">
    <text evidence="10">The sequence shown here is derived from an EMBL/GenBank/DDBJ whole genome shotgun (WGS) entry which is preliminary data.</text>
</comment>
<dbReference type="Pfam" id="PF00441">
    <property type="entry name" value="Acyl-CoA_dh_1"/>
    <property type="match status" value="1"/>
</dbReference>
<evidence type="ECO:0000256" key="4">
    <source>
        <dbReference type="ARBA" id="ARBA00022827"/>
    </source>
</evidence>
<dbReference type="InterPro" id="IPR006089">
    <property type="entry name" value="Acyl-CoA_DH_CS"/>
</dbReference>
<evidence type="ECO:0000313" key="10">
    <source>
        <dbReference type="EMBL" id="GAV23521.1"/>
    </source>
</evidence>
<dbReference type="Pfam" id="PF02771">
    <property type="entry name" value="Acyl-CoA_dh_N"/>
    <property type="match status" value="1"/>
</dbReference>
<dbReference type="PROSITE" id="PS00072">
    <property type="entry name" value="ACYL_COA_DH_1"/>
    <property type="match status" value="1"/>
</dbReference>
<feature type="domain" description="Acyl-CoA dehydrogenase/oxidase C-terminal" evidence="7">
    <location>
        <begin position="229"/>
        <end position="378"/>
    </location>
</feature>
<keyword evidence="11" id="KW-1185">Reference proteome</keyword>
<feature type="domain" description="Acyl-CoA oxidase/dehydrogenase middle" evidence="8">
    <location>
        <begin position="122"/>
        <end position="217"/>
    </location>
</feature>
<evidence type="ECO:0000256" key="3">
    <source>
        <dbReference type="ARBA" id="ARBA00022630"/>
    </source>
</evidence>
<dbReference type="InterPro" id="IPR009100">
    <property type="entry name" value="AcylCoA_DH/oxidase_NM_dom_sf"/>
</dbReference>
<evidence type="ECO:0000259" key="7">
    <source>
        <dbReference type="Pfam" id="PF00441"/>
    </source>
</evidence>
<gene>
    <name evidence="10" type="ORF">cpu_20310</name>
</gene>
<proteinExistence type="inferred from homology"/>
<keyword evidence="5 6" id="KW-0560">Oxidoreductase</keyword>
<dbReference type="Gene3D" id="2.40.110.10">
    <property type="entry name" value="Butyryl-CoA Dehydrogenase, subunit A, domain 2"/>
    <property type="match status" value="1"/>
</dbReference>
<dbReference type="InterPro" id="IPR013786">
    <property type="entry name" value="AcylCoA_DH/ox_N"/>
</dbReference>
<dbReference type="SUPFAM" id="SSF56645">
    <property type="entry name" value="Acyl-CoA dehydrogenase NM domain-like"/>
    <property type="match status" value="1"/>
</dbReference>
<comment type="cofactor">
    <cofactor evidence="1 6">
        <name>FAD</name>
        <dbReference type="ChEBI" id="CHEBI:57692"/>
    </cofactor>
</comment>
<evidence type="ECO:0000256" key="2">
    <source>
        <dbReference type="ARBA" id="ARBA00009347"/>
    </source>
</evidence>
<dbReference type="PANTHER" id="PTHR43884:SF12">
    <property type="entry name" value="ISOVALERYL-COA DEHYDROGENASE, MITOCHONDRIAL-RELATED"/>
    <property type="match status" value="1"/>
</dbReference>
<dbReference type="FunFam" id="2.40.110.10:FF:000001">
    <property type="entry name" value="Acyl-CoA dehydrogenase, mitochondrial"/>
    <property type="match status" value="1"/>
</dbReference>
<reference evidence="11" key="1">
    <citation type="submission" date="2016-12" db="EMBL/GenBank/DDBJ databases">
        <title>Draft Genome Sequences od Carboxydothermus pertinax and islandicus, Hydrogenogenic Carboxydotrophic Bacteria.</title>
        <authorList>
            <person name="Fukuyama Y."/>
            <person name="Ohmae K."/>
            <person name="Yoneda Y."/>
            <person name="Yoshida T."/>
            <person name="Sako Y."/>
        </authorList>
    </citation>
    <scope>NUCLEOTIDE SEQUENCE [LARGE SCALE GENOMIC DNA]</scope>
    <source>
        <strain evidence="11">Ug1</strain>
    </source>
</reference>
<dbReference type="PIRSF" id="PIRSF016578">
    <property type="entry name" value="HsaA"/>
    <property type="match status" value="1"/>
</dbReference>
<dbReference type="RefSeq" id="WP_075859928.1">
    <property type="nucleotide sequence ID" value="NZ_BDJK01000055.1"/>
</dbReference>
<evidence type="ECO:0000313" key="11">
    <source>
        <dbReference type="Proteomes" id="UP000187485"/>
    </source>
</evidence>
<evidence type="ECO:0000256" key="6">
    <source>
        <dbReference type="RuleBase" id="RU362125"/>
    </source>
</evidence>
<keyword evidence="3 6" id="KW-0285">Flavoprotein</keyword>
<name>A0A1L8CXB6_9THEO</name>
<evidence type="ECO:0000259" key="9">
    <source>
        <dbReference type="Pfam" id="PF02771"/>
    </source>
</evidence>
<organism evidence="10 11">
    <name type="scientific">Carboxydothermus pertinax</name>
    <dbReference type="NCBI Taxonomy" id="870242"/>
    <lineage>
        <taxon>Bacteria</taxon>
        <taxon>Bacillati</taxon>
        <taxon>Bacillota</taxon>
        <taxon>Clostridia</taxon>
        <taxon>Thermoanaerobacterales</taxon>
        <taxon>Thermoanaerobacteraceae</taxon>
        <taxon>Carboxydothermus</taxon>
    </lineage>
</organism>
<dbReference type="Pfam" id="PF02770">
    <property type="entry name" value="Acyl-CoA_dh_M"/>
    <property type="match status" value="1"/>
</dbReference>
<dbReference type="GO" id="GO:0050660">
    <property type="term" value="F:flavin adenine dinucleotide binding"/>
    <property type="evidence" value="ECO:0007669"/>
    <property type="project" value="InterPro"/>
</dbReference>
<dbReference type="SUPFAM" id="SSF47203">
    <property type="entry name" value="Acyl-CoA dehydrogenase C-terminal domain-like"/>
    <property type="match status" value="1"/>
</dbReference>
<dbReference type="AlphaFoldDB" id="A0A1L8CXB6"/>
<feature type="domain" description="Acyl-CoA dehydrogenase/oxidase N-terminal" evidence="9">
    <location>
        <begin position="7"/>
        <end position="116"/>
    </location>
</feature>
<dbReference type="InterPro" id="IPR036250">
    <property type="entry name" value="AcylCo_DH-like_C"/>
</dbReference>
<dbReference type="STRING" id="870242.cpu_20310"/>
<accession>A0A1L8CXB6</accession>
<dbReference type="InterPro" id="IPR046373">
    <property type="entry name" value="Acyl-CoA_Oxase/DH_mid-dom_sf"/>
</dbReference>
<dbReference type="FunFam" id="1.10.540.10:FF:000002">
    <property type="entry name" value="Acyl-CoA dehydrogenase FadE19"/>
    <property type="match status" value="1"/>
</dbReference>
<dbReference type="PROSITE" id="PS00073">
    <property type="entry name" value="ACYL_COA_DH_2"/>
    <property type="match status" value="1"/>
</dbReference>
<evidence type="ECO:0000256" key="5">
    <source>
        <dbReference type="ARBA" id="ARBA00023002"/>
    </source>
</evidence>
<evidence type="ECO:0000256" key="1">
    <source>
        <dbReference type="ARBA" id="ARBA00001974"/>
    </source>
</evidence>
<evidence type="ECO:0000259" key="8">
    <source>
        <dbReference type="Pfam" id="PF02770"/>
    </source>
</evidence>
<comment type="similarity">
    <text evidence="2 6">Belongs to the acyl-CoA dehydrogenase family.</text>
</comment>
<dbReference type="PANTHER" id="PTHR43884">
    <property type="entry name" value="ACYL-COA DEHYDROGENASE"/>
    <property type="match status" value="1"/>
</dbReference>
<dbReference type="Proteomes" id="UP000187485">
    <property type="component" value="Unassembled WGS sequence"/>
</dbReference>
<dbReference type="FunFam" id="1.20.140.10:FF:000011">
    <property type="entry name" value="Medium-chain specific acyl-CoA dehydrogenase, mitochondrial"/>
    <property type="match status" value="1"/>
</dbReference>
<dbReference type="InterPro" id="IPR009075">
    <property type="entry name" value="AcylCo_DH/oxidase_C"/>
</dbReference>
<dbReference type="Gene3D" id="1.10.540.10">
    <property type="entry name" value="Acyl-CoA dehydrogenase/oxidase, N-terminal domain"/>
    <property type="match status" value="1"/>
</dbReference>
<dbReference type="OrthoDB" id="9802447at2"/>
<dbReference type="EMBL" id="BDJK01000055">
    <property type="protein sequence ID" value="GAV23521.1"/>
    <property type="molecule type" value="Genomic_DNA"/>
</dbReference>
<dbReference type="InterPro" id="IPR037069">
    <property type="entry name" value="AcylCoA_DH/ox_N_sf"/>
</dbReference>
<keyword evidence="4 6" id="KW-0274">FAD</keyword>